<feature type="transmembrane region" description="Helical" evidence="3">
    <location>
        <begin position="399"/>
        <end position="420"/>
    </location>
</feature>
<dbReference type="InterPro" id="IPR016032">
    <property type="entry name" value="Sig_transdc_resp-reg_C-effctor"/>
</dbReference>
<dbReference type="InterPro" id="IPR011990">
    <property type="entry name" value="TPR-like_helical_dom_sf"/>
</dbReference>
<dbReference type="EMBL" id="LIYD01000005">
    <property type="protein sequence ID" value="KOS06475.1"/>
    <property type="molecule type" value="Genomic_DNA"/>
</dbReference>
<dbReference type="Gene3D" id="1.10.10.10">
    <property type="entry name" value="Winged helix-like DNA-binding domain superfamily/Winged helix DNA-binding domain"/>
    <property type="match status" value="1"/>
</dbReference>
<evidence type="ECO:0000259" key="4">
    <source>
        <dbReference type="SMART" id="SM00421"/>
    </source>
</evidence>
<reference evidence="5 6" key="1">
    <citation type="submission" date="2015-08" db="EMBL/GenBank/DDBJ databases">
        <title>Whole genome sequence of Flavobacterium akiainvivens IK-1T, from decaying Wikstroemia oahuensis, an endemic Hawaiian shrub.</title>
        <authorList>
            <person name="Wan X."/>
            <person name="Hou S."/>
            <person name="Saito J."/>
            <person name="Donachie S."/>
        </authorList>
    </citation>
    <scope>NUCLEOTIDE SEQUENCE [LARGE SCALE GENOMIC DNA]</scope>
    <source>
        <strain evidence="5 6">IK-1</strain>
    </source>
</reference>
<dbReference type="InterPro" id="IPR036388">
    <property type="entry name" value="WH-like_DNA-bd_sf"/>
</dbReference>
<keyword evidence="3" id="KW-0812">Transmembrane</keyword>
<keyword evidence="6" id="KW-1185">Reference proteome</keyword>
<dbReference type="GO" id="GO:0003677">
    <property type="term" value="F:DNA binding"/>
    <property type="evidence" value="ECO:0007669"/>
    <property type="project" value="InterPro"/>
</dbReference>
<keyword evidence="2" id="KW-0175">Coiled coil</keyword>
<evidence type="ECO:0000256" key="1">
    <source>
        <dbReference type="PROSITE-ProRule" id="PRU00339"/>
    </source>
</evidence>
<feature type="repeat" description="TPR" evidence="1">
    <location>
        <begin position="127"/>
        <end position="160"/>
    </location>
</feature>
<dbReference type="Gene3D" id="1.25.40.10">
    <property type="entry name" value="Tetratricopeptide repeat domain"/>
    <property type="match status" value="2"/>
</dbReference>
<organism evidence="5 6">
    <name type="scientific">Flavobacterium akiainvivens</name>
    <dbReference type="NCBI Taxonomy" id="1202724"/>
    <lineage>
        <taxon>Bacteria</taxon>
        <taxon>Pseudomonadati</taxon>
        <taxon>Bacteroidota</taxon>
        <taxon>Flavobacteriia</taxon>
        <taxon>Flavobacteriales</taxon>
        <taxon>Flavobacteriaceae</taxon>
        <taxon>Flavobacterium</taxon>
    </lineage>
</organism>
<dbReference type="InterPro" id="IPR019734">
    <property type="entry name" value="TPR_rpt"/>
</dbReference>
<dbReference type="Pfam" id="PF13424">
    <property type="entry name" value="TPR_12"/>
    <property type="match status" value="1"/>
</dbReference>
<keyword evidence="3" id="KW-0472">Membrane</keyword>
<protein>
    <recommendedName>
        <fullName evidence="4">HTH luxR-type domain-containing protein</fullName>
    </recommendedName>
</protein>
<accession>A0A0M8MB90</accession>
<keyword evidence="1" id="KW-0802">TPR repeat</keyword>
<feature type="domain" description="HTH luxR-type" evidence="4">
    <location>
        <begin position="533"/>
        <end position="590"/>
    </location>
</feature>
<name>A0A0M8MB90_9FLAO</name>
<dbReference type="STRING" id="1202724.AM493_10830"/>
<gene>
    <name evidence="5" type="ORF">AM493_10830</name>
</gene>
<evidence type="ECO:0000256" key="2">
    <source>
        <dbReference type="SAM" id="Coils"/>
    </source>
</evidence>
<dbReference type="Proteomes" id="UP000037755">
    <property type="component" value="Unassembled WGS sequence"/>
</dbReference>
<dbReference type="SMART" id="SM00421">
    <property type="entry name" value="HTH_LUXR"/>
    <property type="match status" value="1"/>
</dbReference>
<dbReference type="InterPro" id="IPR000792">
    <property type="entry name" value="Tscrpt_reg_LuxR_C"/>
</dbReference>
<evidence type="ECO:0000313" key="6">
    <source>
        <dbReference type="Proteomes" id="UP000037755"/>
    </source>
</evidence>
<dbReference type="AlphaFoldDB" id="A0A0M8MB90"/>
<evidence type="ECO:0000256" key="3">
    <source>
        <dbReference type="SAM" id="Phobius"/>
    </source>
</evidence>
<feature type="coiled-coil region" evidence="2">
    <location>
        <begin position="423"/>
        <end position="464"/>
    </location>
</feature>
<dbReference type="SUPFAM" id="SSF48452">
    <property type="entry name" value="TPR-like"/>
    <property type="match status" value="2"/>
</dbReference>
<keyword evidence="3" id="KW-1133">Transmembrane helix</keyword>
<proteinExistence type="predicted"/>
<dbReference type="PATRIC" id="fig|1202724.3.peg.2246"/>
<comment type="caution">
    <text evidence="5">The sequence shown here is derived from an EMBL/GenBank/DDBJ whole genome shotgun (WGS) entry which is preliminary data.</text>
</comment>
<evidence type="ECO:0000313" key="5">
    <source>
        <dbReference type="EMBL" id="KOS06475.1"/>
    </source>
</evidence>
<dbReference type="PROSITE" id="PS50005">
    <property type="entry name" value="TPR"/>
    <property type="match status" value="1"/>
</dbReference>
<sequence>MSLHSKTTRLYFYVLFMFIQAAFAQQNGWLKYEYATAEQTQKALSEQKSQNAFALNLKGIYLEQTGKPEEAVAAYSNALDKAEGNTTIAILLNRALSYNRTGNLGGALDDCNKALKLNTAKNPLYEATAWRIMGNAYLYKDDTEKAISLLQKAISGYEKYNNVLFAAETKGELANVYLMSNNYEVAAELYKNYLDKAENKQSRPYISTLLNYTECLIELNKGEEARELLLKHLPDAEASADREIAGAFYSRLGNVEKSTGNKAAALGYYEKACNIFFEMQSKHLILILSDYIKLINNPADYGKAVILCQKFKQSPMYKRSFTQARFEYERAAAELFKKAGLQNEAYAALATSLELCDSLRQVNNGQDMYGALAKYRTQVEEEKNKSLKKEMDDDKKINALIWILVAFFAVGKVFLFRSIWLKNKLSKQKLKTIEAQAALLTEQEELVRQKAESQKTMIEEKEREMISISLKMAKYNDSLQNIVAQVDQKKITSLTECKNEINKVIAEDGFWDYFDLRFTQLHPDFKVRLSDQYPSLSKSEVDFCSLLRLNLSNKEIGSLLYISYESVISKRYRIRKKMELNEEDDLNAVLENLG</sequence>
<dbReference type="GO" id="GO:0006355">
    <property type="term" value="P:regulation of DNA-templated transcription"/>
    <property type="evidence" value="ECO:0007669"/>
    <property type="project" value="InterPro"/>
</dbReference>
<dbReference type="SMART" id="SM00028">
    <property type="entry name" value="TPR"/>
    <property type="match status" value="5"/>
</dbReference>
<dbReference type="SUPFAM" id="SSF46894">
    <property type="entry name" value="C-terminal effector domain of the bipartite response regulators"/>
    <property type="match status" value="1"/>
</dbReference>